<protein>
    <submittedName>
        <fullName evidence="1">Uncharacterized protein</fullName>
    </submittedName>
</protein>
<name>A0A4Y2WUM0_ARAVE</name>
<accession>A0A4Y2WUM0</accession>
<dbReference type="Proteomes" id="UP000499080">
    <property type="component" value="Unassembled WGS sequence"/>
</dbReference>
<keyword evidence="2" id="KW-1185">Reference proteome</keyword>
<dbReference type="AlphaFoldDB" id="A0A4Y2WUM0"/>
<proteinExistence type="predicted"/>
<evidence type="ECO:0000313" key="1">
    <source>
        <dbReference type="EMBL" id="GBO40488.1"/>
    </source>
</evidence>
<organism evidence="1 2">
    <name type="scientific">Araneus ventricosus</name>
    <name type="common">Orbweaver spider</name>
    <name type="synonym">Epeira ventricosa</name>
    <dbReference type="NCBI Taxonomy" id="182803"/>
    <lineage>
        <taxon>Eukaryota</taxon>
        <taxon>Metazoa</taxon>
        <taxon>Ecdysozoa</taxon>
        <taxon>Arthropoda</taxon>
        <taxon>Chelicerata</taxon>
        <taxon>Arachnida</taxon>
        <taxon>Araneae</taxon>
        <taxon>Araneomorphae</taxon>
        <taxon>Entelegynae</taxon>
        <taxon>Araneoidea</taxon>
        <taxon>Araneidae</taxon>
        <taxon>Araneus</taxon>
    </lineage>
</organism>
<gene>
    <name evidence="1" type="ORF">AVEN_220787_1</name>
</gene>
<evidence type="ECO:0000313" key="2">
    <source>
        <dbReference type="Proteomes" id="UP000499080"/>
    </source>
</evidence>
<sequence>MATKEQPVTCFFCAGSSDFRSSYAGSNLLLSLHTEPLGRDLRDKQPSLNVMTHSTRFRLFPGLVYLLSKTPIRHNIRNSHRCLFLLPLSHFSLLHSNKLSLELWFQWKTRNFSMANEIKIEENRKIFHKE</sequence>
<comment type="caution">
    <text evidence="1">The sequence shown here is derived from an EMBL/GenBank/DDBJ whole genome shotgun (WGS) entry which is preliminary data.</text>
</comment>
<reference evidence="1 2" key="1">
    <citation type="journal article" date="2019" name="Sci. Rep.">
        <title>Orb-weaving spider Araneus ventricosus genome elucidates the spidroin gene catalogue.</title>
        <authorList>
            <person name="Kono N."/>
            <person name="Nakamura H."/>
            <person name="Ohtoshi R."/>
            <person name="Moran D.A.P."/>
            <person name="Shinohara A."/>
            <person name="Yoshida Y."/>
            <person name="Fujiwara M."/>
            <person name="Mori M."/>
            <person name="Tomita M."/>
            <person name="Arakawa K."/>
        </authorList>
    </citation>
    <scope>NUCLEOTIDE SEQUENCE [LARGE SCALE GENOMIC DNA]</scope>
</reference>
<dbReference type="EMBL" id="BGPR01065734">
    <property type="protein sequence ID" value="GBO40488.1"/>
    <property type="molecule type" value="Genomic_DNA"/>
</dbReference>